<dbReference type="InterPro" id="IPR013324">
    <property type="entry name" value="RNA_pol_sigma_r3/r4-like"/>
</dbReference>
<dbReference type="AlphaFoldDB" id="A0A4U3KYQ5"/>
<dbReference type="Gene3D" id="1.10.1740.10">
    <property type="match status" value="1"/>
</dbReference>
<protein>
    <submittedName>
        <fullName evidence="8">Sigma-70 family RNA polymerase sigma factor</fullName>
    </submittedName>
</protein>
<evidence type="ECO:0000256" key="5">
    <source>
        <dbReference type="ARBA" id="ARBA00023163"/>
    </source>
</evidence>
<dbReference type="InterPro" id="IPR013325">
    <property type="entry name" value="RNA_pol_sigma_r2"/>
</dbReference>
<evidence type="ECO:0000313" key="8">
    <source>
        <dbReference type="EMBL" id="TKK67522.1"/>
    </source>
</evidence>
<evidence type="ECO:0000256" key="2">
    <source>
        <dbReference type="ARBA" id="ARBA00023015"/>
    </source>
</evidence>
<feature type="domain" description="RNA polymerase sigma-70 region 2" evidence="6">
    <location>
        <begin position="12"/>
        <end position="78"/>
    </location>
</feature>
<gene>
    <name evidence="8" type="ORF">FC093_13855</name>
</gene>
<dbReference type="PANTHER" id="PTHR43133:SF62">
    <property type="entry name" value="RNA POLYMERASE SIGMA FACTOR SIGZ"/>
    <property type="match status" value="1"/>
</dbReference>
<dbReference type="GO" id="GO:0016987">
    <property type="term" value="F:sigma factor activity"/>
    <property type="evidence" value="ECO:0007669"/>
    <property type="project" value="UniProtKB-KW"/>
</dbReference>
<dbReference type="SUPFAM" id="SSF88946">
    <property type="entry name" value="Sigma2 domain of RNA polymerase sigma factors"/>
    <property type="match status" value="1"/>
</dbReference>
<dbReference type="Gene3D" id="1.10.10.10">
    <property type="entry name" value="Winged helix-like DNA-binding domain superfamily/Winged helix DNA-binding domain"/>
    <property type="match status" value="1"/>
</dbReference>
<evidence type="ECO:0000259" key="6">
    <source>
        <dbReference type="Pfam" id="PF04542"/>
    </source>
</evidence>
<dbReference type="NCBIfam" id="TIGR02937">
    <property type="entry name" value="sigma70-ECF"/>
    <property type="match status" value="1"/>
</dbReference>
<dbReference type="PANTHER" id="PTHR43133">
    <property type="entry name" value="RNA POLYMERASE ECF-TYPE SIGMA FACTO"/>
    <property type="match status" value="1"/>
</dbReference>
<keyword evidence="5" id="KW-0804">Transcription</keyword>
<dbReference type="InterPro" id="IPR014284">
    <property type="entry name" value="RNA_pol_sigma-70_dom"/>
</dbReference>
<comment type="similarity">
    <text evidence="1">Belongs to the sigma-70 factor family. ECF subfamily.</text>
</comment>
<keyword evidence="9" id="KW-1185">Reference proteome</keyword>
<reference evidence="8 9" key="1">
    <citation type="submission" date="2019-05" db="EMBL/GenBank/DDBJ databases">
        <title>Panacibacter sp. strain 17mud1-8 Genome sequencing and assembly.</title>
        <authorList>
            <person name="Chhetri G."/>
        </authorList>
    </citation>
    <scope>NUCLEOTIDE SEQUENCE [LARGE SCALE GENOMIC DNA]</scope>
    <source>
        <strain evidence="8 9">17mud1-8</strain>
    </source>
</reference>
<dbReference type="Pfam" id="PF04542">
    <property type="entry name" value="Sigma70_r2"/>
    <property type="match status" value="1"/>
</dbReference>
<dbReference type="CDD" id="cd06171">
    <property type="entry name" value="Sigma70_r4"/>
    <property type="match status" value="1"/>
</dbReference>
<dbReference type="SUPFAM" id="SSF88659">
    <property type="entry name" value="Sigma3 and sigma4 domains of RNA polymerase sigma factors"/>
    <property type="match status" value="1"/>
</dbReference>
<evidence type="ECO:0000313" key="9">
    <source>
        <dbReference type="Proteomes" id="UP000305848"/>
    </source>
</evidence>
<proteinExistence type="inferred from homology"/>
<sequence>MKLYEEQAYRFLYDHYSKALFIVIKQIIPQQEIAEDILQETFVKVWQNIHTYDGSRGRLYTWMLSIARNLSIDRTRSKEFNKQSKTGALQENVYTSAPTEESRVTDVGLKKVLNSIPEENARLIDLAYFKGYTQEEIAKILVIPVGTVKTRMRSAIASLRKLIKPNV</sequence>
<evidence type="ECO:0000259" key="7">
    <source>
        <dbReference type="Pfam" id="PF04545"/>
    </source>
</evidence>
<dbReference type="Pfam" id="PF04545">
    <property type="entry name" value="Sigma70_r4"/>
    <property type="match status" value="1"/>
</dbReference>
<dbReference type="InterPro" id="IPR007627">
    <property type="entry name" value="RNA_pol_sigma70_r2"/>
</dbReference>
<accession>A0A4U3KYQ5</accession>
<keyword evidence="4" id="KW-0238">DNA-binding</keyword>
<dbReference type="EMBL" id="SZQL01000011">
    <property type="protein sequence ID" value="TKK67522.1"/>
    <property type="molecule type" value="Genomic_DNA"/>
</dbReference>
<comment type="caution">
    <text evidence="8">The sequence shown here is derived from an EMBL/GenBank/DDBJ whole genome shotgun (WGS) entry which is preliminary data.</text>
</comment>
<dbReference type="InterPro" id="IPR036388">
    <property type="entry name" value="WH-like_DNA-bd_sf"/>
</dbReference>
<feature type="domain" description="RNA polymerase sigma-70 region 4" evidence="7">
    <location>
        <begin position="113"/>
        <end position="161"/>
    </location>
</feature>
<dbReference type="GO" id="GO:0003677">
    <property type="term" value="F:DNA binding"/>
    <property type="evidence" value="ECO:0007669"/>
    <property type="project" value="UniProtKB-KW"/>
</dbReference>
<evidence type="ECO:0000256" key="4">
    <source>
        <dbReference type="ARBA" id="ARBA00023125"/>
    </source>
</evidence>
<evidence type="ECO:0000256" key="1">
    <source>
        <dbReference type="ARBA" id="ARBA00010641"/>
    </source>
</evidence>
<dbReference type="Proteomes" id="UP000305848">
    <property type="component" value="Unassembled WGS sequence"/>
</dbReference>
<evidence type="ECO:0000256" key="3">
    <source>
        <dbReference type="ARBA" id="ARBA00023082"/>
    </source>
</evidence>
<dbReference type="InterPro" id="IPR007630">
    <property type="entry name" value="RNA_pol_sigma70_r4"/>
</dbReference>
<dbReference type="GO" id="GO:0006352">
    <property type="term" value="P:DNA-templated transcription initiation"/>
    <property type="evidence" value="ECO:0007669"/>
    <property type="project" value="InterPro"/>
</dbReference>
<name>A0A4U3KYQ5_9BACT</name>
<keyword evidence="2" id="KW-0805">Transcription regulation</keyword>
<dbReference type="OrthoDB" id="9790423at2"/>
<keyword evidence="3" id="KW-0731">Sigma factor</keyword>
<dbReference type="InterPro" id="IPR039425">
    <property type="entry name" value="RNA_pol_sigma-70-like"/>
</dbReference>
<organism evidence="8 9">
    <name type="scientific">Ilyomonas limi</name>
    <dbReference type="NCBI Taxonomy" id="2575867"/>
    <lineage>
        <taxon>Bacteria</taxon>
        <taxon>Pseudomonadati</taxon>
        <taxon>Bacteroidota</taxon>
        <taxon>Chitinophagia</taxon>
        <taxon>Chitinophagales</taxon>
        <taxon>Chitinophagaceae</taxon>
        <taxon>Ilyomonas</taxon>
    </lineage>
</organism>